<accession>A0ACB8DGF9</accession>
<reference evidence="1" key="1">
    <citation type="submission" date="2020-05" db="EMBL/GenBank/DDBJ databases">
        <title>Large-scale comparative analyses of tick genomes elucidate their genetic diversity and vector capacities.</title>
        <authorList>
            <person name="Jia N."/>
            <person name="Wang J."/>
            <person name="Shi W."/>
            <person name="Du L."/>
            <person name="Sun Y."/>
            <person name="Zhan W."/>
            <person name="Jiang J."/>
            <person name="Wang Q."/>
            <person name="Zhang B."/>
            <person name="Ji P."/>
            <person name="Sakyi L.B."/>
            <person name="Cui X."/>
            <person name="Yuan T."/>
            <person name="Jiang B."/>
            <person name="Yang W."/>
            <person name="Lam T.T.-Y."/>
            <person name="Chang Q."/>
            <person name="Ding S."/>
            <person name="Wang X."/>
            <person name="Zhu J."/>
            <person name="Ruan X."/>
            <person name="Zhao L."/>
            <person name="Wei J."/>
            <person name="Que T."/>
            <person name="Du C."/>
            <person name="Cheng J."/>
            <person name="Dai P."/>
            <person name="Han X."/>
            <person name="Huang E."/>
            <person name="Gao Y."/>
            <person name="Liu J."/>
            <person name="Shao H."/>
            <person name="Ye R."/>
            <person name="Li L."/>
            <person name="Wei W."/>
            <person name="Wang X."/>
            <person name="Wang C."/>
            <person name="Yang T."/>
            <person name="Huo Q."/>
            <person name="Li W."/>
            <person name="Guo W."/>
            <person name="Chen H."/>
            <person name="Zhou L."/>
            <person name="Ni X."/>
            <person name="Tian J."/>
            <person name="Zhou Y."/>
            <person name="Sheng Y."/>
            <person name="Liu T."/>
            <person name="Pan Y."/>
            <person name="Xia L."/>
            <person name="Li J."/>
            <person name="Zhao F."/>
            <person name="Cao W."/>
        </authorList>
    </citation>
    <scope>NUCLEOTIDE SEQUENCE</scope>
    <source>
        <strain evidence="1">Dsil-2018</strain>
    </source>
</reference>
<evidence type="ECO:0000313" key="1">
    <source>
        <dbReference type="EMBL" id="KAH7967234.1"/>
    </source>
</evidence>
<dbReference type="Proteomes" id="UP000821865">
    <property type="component" value="Chromosome 2"/>
</dbReference>
<dbReference type="EMBL" id="CM023471">
    <property type="protein sequence ID" value="KAH7967234.1"/>
    <property type="molecule type" value="Genomic_DNA"/>
</dbReference>
<organism evidence="1 2">
    <name type="scientific">Dermacentor silvarum</name>
    <name type="common">Tick</name>
    <dbReference type="NCBI Taxonomy" id="543639"/>
    <lineage>
        <taxon>Eukaryota</taxon>
        <taxon>Metazoa</taxon>
        <taxon>Ecdysozoa</taxon>
        <taxon>Arthropoda</taxon>
        <taxon>Chelicerata</taxon>
        <taxon>Arachnida</taxon>
        <taxon>Acari</taxon>
        <taxon>Parasitiformes</taxon>
        <taxon>Ixodida</taxon>
        <taxon>Ixodoidea</taxon>
        <taxon>Ixodidae</taxon>
        <taxon>Rhipicephalinae</taxon>
        <taxon>Dermacentor</taxon>
    </lineage>
</organism>
<keyword evidence="2" id="KW-1185">Reference proteome</keyword>
<name>A0ACB8DGF9_DERSI</name>
<sequence>MTETWNNTHDRITSDQSLLITRLHTIEFKRRSHSTTITNWSRVRQVLQDAPAASTLQECVDTLHTCVHDHTTSTQTNASDAPPDQHLLHLLDARQGLLKRWRCNKSNRRLRARINRLNEEIADYSDTLTRESWLHTCDRLDSTMHLGSAWRLLRSLLNPAATRTSSQNALRMILDSYDTAEALY</sequence>
<proteinExistence type="predicted"/>
<comment type="caution">
    <text evidence="1">The sequence shown here is derived from an EMBL/GenBank/DDBJ whole genome shotgun (WGS) entry which is preliminary data.</text>
</comment>
<protein>
    <submittedName>
        <fullName evidence="1">Uncharacterized protein</fullName>
    </submittedName>
</protein>
<gene>
    <name evidence="1" type="ORF">HPB49_023672</name>
</gene>
<evidence type="ECO:0000313" key="2">
    <source>
        <dbReference type="Proteomes" id="UP000821865"/>
    </source>
</evidence>